<dbReference type="RefSeq" id="WP_380842115.1">
    <property type="nucleotide sequence ID" value="NZ_JBHSFP010000013.1"/>
</dbReference>
<gene>
    <name evidence="1" type="ORF">ACFO60_20080</name>
</gene>
<sequence>MVNTTDVISLTGDELTAIAHGLGAGSFPGVGASCYDAVGPELHSVLDHGFLMSLVARGLLAPDGDGVLQPSEELAMLIGTVGDHRAHLSVEQTVSGSVIRWEAMTSDAGVVLHLVDDPIHLFALDPAGTDLAVVLADLVDRSEGRGESGRRRRCASKAAGLDDVIQAPEGGWRRVTRLARADVKGGARVDGSLAILDGGPGQIWLVHEDDADDMLIATPVSDSEVDAALQAMAVHGH</sequence>
<evidence type="ECO:0000313" key="1">
    <source>
        <dbReference type="EMBL" id="MFC4533078.1"/>
    </source>
</evidence>
<organism evidence="1 2">
    <name type="scientific">Sphaerisporangium dianthi</name>
    <dbReference type="NCBI Taxonomy" id="1436120"/>
    <lineage>
        <taxon>Bacteria</taxon>
        <taxon>Bacillati</taxon>
        <taxon>Actinomycetota</taxon>
        <taxon>Actinomycetes</taxon>
        <taxon>Streptosporangiales</taxon>
        <taxon>Streptosporangiaceae</taxon>
        <taxon>Sphaerisporangium</taxon>
    </lineage>
</organism>
<dbReference type="EMBL" id="JBHSFP010000013">
    <property type="protein sequence ID" value="MFC4533078.1"/>
    <property type="molecule type" value="Genomic_DNA"/>
</dbReference>
<comment type="caution">
    <text evidence="1">The sequence shown here is derived from an EMBL/GenBank/DDBJ whole genome shotgun (WGS) entry which is preliminary data.</text>
</comment>
<dbReference type="Proteomes" id="UP001596004">
    <property type="component" value="Unassembled WGS sequence"/>
</dbReference>
<name>A0ABV9CL87_9ACTN</name>
<evidence type="ECO:0000313" key="2">
    <source>
        <dbReference type="Proteomes" id="UP001596004"/>
    </source>
</evidence>
<proteinExistence type="predicted"/>
<accession>A0ABV9CL87</accession>
<evidence type="ECO:0008006" key="3">
    <source>
        <dbReference type="Google" id="ProtNLM"/>
    </source>
</evidence>
<reference evidence="2" key="1">
    <citation type="journal article" date="2019" name="Int. J. Syst. Evol. Microbiol.">
        <title>The Global Catalogue of Microorganisms (GCM) 10K type strain sequencing project: providing services to taxonomists for standard genome sequencing and annotation.</title>
        <authorList>
            <consortium name="The Broad Institute Genomics Platform"/>
            <consortium name="The Broad Institute Genome Sequencing Center for Infectious Disease"/>
            <person name="Wu L."/>
            <person name="Ma J."/>
        </authorList>
    </citation>
    <scope>NUCLEOTIDE SEQUENCE [LARGE SCALE GENOMIC DNA]</scope>
    <source>
        <strain evidence="2">CGMCC 4.7132</strain>
    </source>
</reference>
<protein>
    <recommendedName>
        <fullName evidence="3">ESX secretion-associated protein EspG</fullName>
    </recommendedName>
</protein>
<keyword evidence="2" id="KW-1185">Reference proteome</keyword>